<dbReference type="OrthoDB" id="9795125at2"/>
<name>A0A4U8QAW8_9FIRM</name>
<accession>A0A4U8QAW8</accession>
<protein>
    <submittedName>
        <fullName evidence="1">Spore protein YabP</fullName>
    </submittedName>
</protein>
<dbReference type="Pfam" id="PF07873">
    <property type="entry name" value="YabP"/>
    <property type="match status" value="1"/>
</dbReference>
<comment type="caution">
    <text evidence="1">The sequence shown here is derived from an EMBL/GenBank/DDBJ whole genome shotgun (WGS) entry which is preliminary data.</text>
</comment>
<dbReference type="EMBL" id="QGQD01000078">
    <property type="protein sequence ID" value="TLC99015.1"/>
    <property type="molecule type" value="Genomic_DNA"/>
</dbReference>
<dbReference type="PIRSF" id="PIRSF011576">
    <property type="entry name" value="YabP"/>
    <property type="match status" value="1"/>
</dbReference>
<sequence>MDEKQIVRAHKVTMSGRKTGTISGVSDVLSFDENEVVLETDLGTLQIKGKELHVNRLTLEKGEVDIEGKIDSLIYSENGHSKKQGDSLLGRLFK</sequence>
<reference evidence="1 2" key="1">
    <citation type="journal article" date="2019" name="Anaerobe">
        <title>Detection of Robinsoniella peoriensis in multiple bone samples of a trauma patient.</title>
        <authorList>
            <person name="Schrottner P."/>
            <person name="Hartwich K."/>
            <person name="Bunk B."/>
            <person name="Schober I."/>
            <person name="Helbig S."/>
            <person name="Rudolph W.W."/>
            <person name="Gunzer F."/>
        </authorList>
    </citation>
    <scope>NUCLEOTIDE SEQUENCE [LARGE SCALE GENOMIC DNA]</scope>
    <source>
        <strain evidence="1 2">DSM 106044</strain>
    </source>
</reference>
<gene>
    <name evidence="1" type="primary">yabP</name>
    <name evidence="1" type="ORF">DSM106044_04161</name>
</gene>
<keyword evidence="2" id="KW-1185">Reference proteome</keyword>
<evidence type="ECO:0000313" key="1">
    <source>
        <dbReference type="EMBL" id="TLC99015.1"/>
    </source>
</evidence>
<evidence type="ECO:0000313" key="2">
    <source>
        <dbReference type="Proteomes" id="UP000306509"/>
    </source>
</evidence>
<proteinExistence type="predicted"/>
<dbReference type="Gene3D" id="2.60.40.2000">
    <property type="match status" value="1"/>
</dbReference>
<dbReference type="GO" id="GO:0030435">
    <property type="term" value="P:sporulation resulting in formation of a cellular spore"/>
    <property type="evidence" value="ECO:0007669"/>
    <property type="project" value="InterPro"/>
</dbReference>
<dbReference type="InterPro" id="IPR012504">
    <property type="entry name" value="Spore_YabP"/>
</dbReference>
<dbReference type="STRING" id="180332.GCA_000797495_05752"/>
<dbReference type="AlphaFoldDB" id="A0A4U8QAW8"/>
<organism evidence="1 2">
    <name type="scientific">Robinsoniella peoriensis</name>
    <dbReference type="NCBI Taxonomy" id="180332"/>
    <lineage>
        <taxon>Bacteria</taxon>
        <taxon>Bacillati</taxon>
        <taxon>Bacillota</taxon>
        <taxon>Clostridia</taxon>
        <taxon>Lachnospirales</taxon>
        <taxon>Lachnospiraceae</taxon>
        <taxon>Robinsoniella</taxon>
    </lineage>
</organism>
<dbReference type="InterPro" id="IPR038705">
    <property type="entry name" value="YabP_sf"/>
</dbReference>
<dbReference type="InterPro" id="IPR022476">
    <property type="entry name" value="Spore_YabP/YqfC"/>
</dbReference>
<dbReference type="NCBIfam" id="TIGR02892">
    <property type="entry name" value="spore_yabP"/>
    <property type="match status" value="1"/>
</dbReference>
<dbReference type="RefSeq" id="WP_027295017.1">
    <property type="nucleotide sequence ID" value="NZ_CABMJZ010000091.1"/>
</dbReference>
<dbReference type="Proteomes" id="UP000306509">
    <property type="component" value="Unassembled WGS sequence"/>
</dbReference>